<name>A0A5C7GYF9_9ROSI</name>
<dbReference type="GO" id="GO:0008270">
    <property type="term" value="F:zinc ion binding"/>
    <property type="evidence" value="ECO:0007669"/>
    <property type="project" value="UniProtKB-KW"/>
</dbReference>
<evidence type="ECO:0000313" key="10">
    <source>
        <dbReference type="EMBL" id="TXG49559.1"/>
    </source>
</evidence>
<reference evidence="11" key="1">
    <citation type="journal article" date="2019" name="Gigascience">
        <title>De novo genome assembly of the endangered Acer yangbiense, a plant species with extremely small populations endemic to Yunnan Province, China.</title>
        <authorList>
            <person name="Yang J."/>
            <person name="Wariss H.M."/>
            <person name="Tao L."/>
            <person name="Zhang R."/>
            <person name="Yun Q."/>
            <person name="Hollingsworth P."/>
            <person name="Dao Z."/>
            <person name="Luo G."/>
            <person name="Guo H."/>
            <person name="Ma Y."/>
            <person name="Sun W."/>
        </authorList>
    </citation>
    <scope>NUCLEOTIDE SEQUENCE [LARGE SCALE GENOMIC DNA]</scope>
    <source>
        <strain evidence="11">cv. Malutang</strain>
    </source>
</reference>
<dbReference type="PROSITE" id="PS50089">
    <property type="entry name" value="ZF_RING_2"/>
    <property type="match status" value="1"/>
</dbReference>
<dbReference type="PANTHER" id="PTHR22937:SF65">
    <property type="entry name" value="E3 UBIQUITIN-PROTEIN LIGASE ARK2C"/>
    <property type="match status" value="1"/>
</dbReference>
<dbReference type="EMBL" id="VAHF01000012">
    <property type="protein sequence ID" value="TXG49559.1"/>
    <property type="molecule type" value="Genomic_DNA"/>
</dbReference>
<dbReference type="Pfam" id="PF13639">
    <property type="entry name" value="zf-RING_2"/>
    <property type="match status" value="1"/>
</dbReference>
<dbReference type="InterPro" id="IPR001841">
    <property type="entry name" value="Znf_RING"/>
</dbReference>
<feature type="domain" description="RING-type" evidence="9">
    <location>
        <begin position="531"/>
        <end position="573"/>
    </location>
</feature>
<evidence type="ECO:0000256" key="2">
    <source>
        <dbReference type="ARBA" id="ARBA00012483"/>
    </source>
</evidence>
<sequence length="584" mass="66694">MELRQQYTTSQSFETGHNHPQSGITAEWYYMLMGAGALNDFTGRTVAPENGYSVYPRENMRMRGQYYASERDMEIRPFEHASSFIFDGSTAHNNLSNPYYNSFPYFPPCGRFYPTPENNTALSSFGYPNWHTVHEVQRGLHNHAMDTGRGRLKRKRLGNSLAYERGSTNRHYNAGSSSNSLEFWRDEPTFGYQNYPSSSIGLPHYRGSSLSIDNEDPSRNVRRRQNRLDWEVNPSTDVRRHCRLDWEVNRRRTYSTNNLSHYYGSTAQNRSRPVEVAWLNADATTYDQNRVATFSAAHRWFQISGSSGFRPEINQYSARGSAADFNGHIHDSISNRNSIFPPSHIHGRHGLAGLEGCYRYSQRTIPSYRTGLSTAHSERAAPSENSLQFHSESYSSRYSLSVGGWHSTHQNPRSRTAVERFESLSNAVNAHDQMVRNHSGCEFVDLAVIDEFLKSTDQMTVNLSHFYVSRDLFDQYRDMRLDIDNMSYEELLSLGERIGNVRTGLSNNVISKCLVKTTYSTLDDNKKEGPCVICQEDYSDIDEVASIKNCCHDYHTGCIMKWLLIKNACPICQGPALANSPKKN</sequence>
<dbReference type="SUPFAM" id="SSF57850">
    <property type="entry name" value="RING/U-box"/>
    <property type="match status" value="1"/>
</dbReference>
<dbReference type="InterPro" id="IPR013083">
    <property type="entry name" value="Znf_RING/FYVE/PHD"/>
</dbReference>
<evidence type="ECO:0000256" key="7">
    <source>
        <dbReference type="ARBA" id="ARBA00022833"/>
    </source>
</evidence>
<keyword evidence="3" id="KW-0808">Transferase</keyword>
<organism evidence="10 11">
    <name type="scientific">Acer yangbiense</name>
    <dbReference type="NCBI Taxonomy" id="1000413"/>
    <lineage>
        <taxon>Eukaryota</taxon>
        <taxon>Viridiplantae</taxon>
        <taxon>Streptophyta</taxon>
        <taxon>Embryophyta</taxon>
        <taxon>Tracheophyta</taxon>
        <taxon>Spermatophyta</taxon>
        <taxon>Magnoliopsida</taxon>
        <taxon>eudicotyledons</taxon>
        <taxon>Gunneridae</taxon>
        <taxon>Pentapetalae</taxon>
        <taxon>rosids</taxon>
        <taxon>malvids</taxon>
        <taxon>Sapindales</taxon>
        <taxon>Sapindaceae</taxon>
        <taxon>Hippocastanoideae</taxon>
        <taxon>Acereae</taxon>
        <taxon>Acer</taxon>
    </lineage>
</organism>
<evidence type="ECO:0000256" key="1">
    <source>
        <dbReference type="ARBA" id="ARBA00000900"/>
    </source>
</evidence>
<proteinExistence type="predicted"/>
<keyword evidence="7" id="KW-0862">Zinc</keyword>
<dbReference type="Proteomes" id="UP000323000">
    <property type="component" value="Chromosome 12"/>
</dbReference>
<dbReference type="Gene3D" id="3.30.40.10">
    <property type="entry name" value="Zinc/RING finger domain, C3HC4 (zinc finger)"/>
    <property type="match status" value="1"/>
</dbReference>
<protein>
    <recommendedName>
        <fullName evidence="2">RING-type E3 ubiquitin transferase</fullName>
        <ecNumber evidence="2">2.3.2.27</ecNumber>
    </recommendedName>
</protein>
<keyword evidence="11" id="KW-1185">Reference proteome</keyword>
<dbReference type="SMART" id="SM00184">
    <property type="entry name" value="RING"/>
    <property type="match status" value="1"/>
</dbReference>
<evidence type="ECO:0000256" key="8">
    <source>
        <dbReference type="PROSITE-ProRule" id="PRU00175"/>
    </source>
</evidence>
<evidence type="ECO:0000313" key="11">
    <source>
        <dbReference type="Proteomes" id="UP000323000"/>
    </source>
</evidence>
<keyword evidence="6" id="KW-0833">Ubl conjugation pathway</keyword>
<evidence type="ECO:0000256" key="5">
    <source>
        <dbReference type="ARBA" id="ARBA00022771"/>
    </source>
</evidence>
<dbReference type="OrthoDB" id="8062037at2759"/>
<keyword evidence="5 8" id="KW-0863">Zinc-finger</keyword>
<evidence type="ECO:0000256" key="4">
    <source>
        <dbReference type="ARBA" id="ARBA00022723"/>
    </source>
</evidence>
<dbReference type="AlphaFoldDB" id="A0A5C7GYF9"/>
<evidence type="ECO:0000256" key="6">
    <source>
        <dbReference type="ARBA" id="ARBA00022786"/>
    </source>
</evidence>
<accession>A0A5C7GYF9</accession>
<comment type="caution">
    <text evidence="10">The sequence shown here is derived from an EMBL/GenBank/DDBJ whole genome shotgun (WGS) entry which is preliminary data.</text>
</comment>
<comment type="catalytic activity">
    <reaction evidence="1">
        <text>S-ubiquitinyl-[E2 ubiquitin-conjugating enzyme]-L-cysteine + [acceptor protein]-L-lysine = [E2 ubiquitin-conjugating enzyme]-L-cysteine + N(6)-ubiquitinyl-[acceptor protein]-L-lysine.</text>
        <dbReference type="EC" id="2.3.2.27"/>
    </reaction>
</comment>
<dbReference type="GO" id="GO:0061630">
    <property type="term" value="F:ubiquitin protein ligase activity"/>
    <property type="evidence" value="ECO:0007669"/>
    <property type="project" value="UniProtKB-EC"/>
</dbReference>
<dbReference type="InterPro" id="IPR045191">
    <property type="entry name" value="MBR1/2-like"/>
</dbReference>
<keyword evidence="4" id="KW-0479">Metal-binding</keyword>
<dbReference type="EC" id="2.3.2.27" evidence="2"/>
<evidence type="ECO:0000259" key="9">
    <source>
        <dbReference type="PROSITE" id="PS50089"/>
    </source>
</evidence>
<evidence type="ECO:0000256" key="3">
    <source>
        <dbReference type="ARBA" id="ARBA00022679"/>
    </source>
</evidence>
<dbReference type="PANTHER" id="PTHR22937">
    <property type="entry name" value="E3 UBIQUITIN-PROTEIN LIGASE RNF165"/>
    <property type="match status" value="1"/>
</dbReference>
<gene>
    <name evidence="10" type="ORF">EZV62_025434</name>
</gene>